<accession>U4L0J4</accession>
<gene>
    <name evidence="1" type="ORF">PCON_05136</name>
</gene>
<protein>
    <submittedName>
        <fullName evidence="1">Uncharacterized protein</fullName>
    </submittedName>
</protein>
<dbReference type="AlphaFoldDB" id="U4L0J4"/>
<dbReference type="Proteomes" id="UP000018144">
    <property type="component" value="Unassembled WGS sequence"/>
</dbReference>
<evidence type="ECO:0000313" key="1">
    <source>
        <dbReference type="EMBL" id="CCX05549.1"/>
    </source>
</evidence>
<sequence length="29" mass="3265">MRPTPSALVPRRRIIPQERTTMAFAPDVG</sequence>
<dbReference type="EMBL" id="HF935259">
    <property type="protein sequence ID" value="CCX05549.1"/>
    <property type="molecule type" value="Genomic_DNA"/>
</dbReference>
<reference evidence="1 2" key="1">
    <citation type="journal article" date="2013" name="PLoS Genet.">
        <title>The genome and development-dependent transcriptomes of Pyronema confluens: a window into fungal evolution.</title>
        <authorList>
            <person name="Traeger S."/>
            <person name="Altegoer F."/>
            <person name="Freitag M."/>
            <person name="Gabaldon T."/>
            <person name="Kempken F."/>
            <person name="Kumar A."/>
            <person name="Marcet-Houben M."/>
            <person name="Poggeler S."/>
            <person name="Stajich J.E."/>
            <person name="Nowrousian M."/>
        </authorList>
    </citation>
    <scope>NUCLEOTIDE SEQUENCE [LARGE SCALE GENOMIC DNA]</scope>
    <source>
        <strain evidence="2">CBS 100304</strain>
        <tissue evidence="1">Vegetative mycelium</tissue>
    </source>
</reference>
<evidence type="ECO:0000313" key="2">
    <source>
        <dbReference type="Proteomes" id="UP000018144"/>
    </source>
</evidence>
<organism evidence="1 2">
    <name type="scientific">Pyronema omphalodes (strain CBS 100304)</name>
    <name type="common">Pyronema confluens</name>
    <dbReference type="NCBI Taxonomy" id="1076935"/>
    <lineage>
        <taxon>Eukaryota</taxon>
        <taxon>Fungi</taxon>
        <taxon>Dikarya</taxon>
        <taxon>Ascomycota</taxon>
        <taxon>Pezizomycotina</taxon>
        <taxon>Pezizomycetes</taxon>
        <taxon>Pezizales</taxon>
        <taxon>Pyronemataceae</taxon>
        <taxon>Pyronema</taxon>
    </lineage>
</organism>
<proteinExistence type="predicted"/>
<name>U4L0J4_PYROM</name>
<keyword evidence="2" id="KW-1185">Reference proteome</keyword>